<proteinExistence type="predicted"/>
<feature type="compositionally biased region" description="Basic and acidic residues" evidence="1">
    <location>
        <begin position="64"/>
        <end position="75"/>
    </location>
</feature>
<evidence type="ECO:0000313" key="3">
    <source>
        <dbReference type="Proteomes" id="UP001054945"/>
    </source>
</evidence>
<feature type="compositionally biased region" description="Basic residues" evidence="1">
    <location>
        <begin position="1"/>
        <end position="11"/>
    </location>
</feature>
<accession>A0AAV4WVW1</accession>
<evidence type="ECO:0000256" key="1">
    <source>
        <dbReference type="SAM" id="MobiDB-lite"/>
    </source>
</evidence>
<dbReference type="AlphaFoldDB" id="A0AAV4WVW1"/>
<organism evidence="2 3">
    <name type="scientific">Caerostris extrusa</name>
    <name type="common">Bark spider</name>
    <name type="synonym">Caerostris bankana</name>
    <dbReference type="NCBI Taxonomy" id="172846"/>
    <lineage>
        <taxon>Eukaryota</taxon>
        <taxon>Metazoa</taxon>
        <taxon>Ecdysozoa</taxon>
        <taxon>Arthropoda</taxon>
        <taxon>Chelicerata</taxon>
        <taxon>Arachnida</taxon>
        <taxon>Araneae</taxon>
        <taxon>Araneomorphae</taxon>
        <taxon>Entelegynae</taxon>
        <taxon>Araneoidea</taxon>
        <taxon>Araneidae</taxon>
        <taxon>Caerostris</taxon>
    </lineage>
</organism>
<comment type="caution">
    <text evidence="2">The sequence shown here is derived from an EMBL/GenBank/DDBJ whole genome shotgun (WGS) entry which is preliminary data.</text>
</comment>
<keyword evidence="3" id="KW-1185">Reference proteome</keyword>
<dbReference type="EMBL" id="BPLR01016733">
    <property type="protein sequence ID" value="GIY86060.1"/>
    <property type="molecule type" value="Genomic_DNA"/>
</dbReference>
<feature type="region of interest" description="Disordered" evidence="1">
    <location>
        <begin position="1"/>
        <end position="108"/>
    </location>
</feature>
<protein>
    <submittedName>
        <fullName evidence="2">Uncharacterized protein</fullName>
    </submittedName>
</protein>
<evidence type="ECO:0000313" key="2">
    <source>
        <dbReference type="EMBL" id="GIY86060.1"/>
    </source>
</evidence>
<reference evidence="2 3" key="1">
    <citation type="submission" date="2021-06" db="EMBL/GenBank/DDBJ databases">
        <title>Caerostris extrusa draft genome.</title>
        <authorList>
            <person name="Kono N."/>
            <person name="Arakawa K."/>
        </authorList>
    </citation>
    <scope>NUCLEOTIDE SEQUENCE [LARGE SCALE GENOMIC DNA]</scope>
</reference>
<name>A0AAV4WVW1_CAEEX</name>
<feature type="compositionally biased region" description="Basic and acidic residues" evidence="1">
    <location>
        <begin position="27"/>
        <end position="42"/>
    </location>
</feature>
<sequence>MEEEKKKKKTRFLQLHSDVPLRQRKSAPREEGDESAPRDNPGRVRTSGWRVLGGRTAFSGKPVKPTERPQSDEHGGINGTSSSSPNNKVRRVITGLPAADAKKKKFIE</sequence>
<gene>
    <name evidence="2" type="ORF">CEXT_193691</name>
</gene>
<dbReference type="Proteomes" id="UP001054945">
    <property type="component" value="Unassembled WGS sequence"/>
</dbReference>